<dbReference type="PROSITE" id="PS51704">
    <property type="entry name" value="GP_PDE"/>
    <property type="match status" value="1"/>
</dbReference>
<evidence type="ECO:0000256" key="3">
    <source>
        <dbReference type="ARBA" id="ARBA00022729"/>
    </source>
</evidence>
<dbReference type="InterPro" id="IPR017946">
    <property type="entry name" value="PLC-like_Pdiesterase_TIM-brl"/>
</dbReference>
<evidence type="ECO:0000256" key="7">
    <source>
        <dbReference type="SAM" id="SignalP"/>
    </source>
</evidence>
<organism evidence="9 10">
    <name type="scientific">Salmonella enterica I</name>
    <dbReference type="NCBI Taxonomy" id="59201"/>
    <lineage>
        <taxon>Bacteria</taxon>
        <taxon>Pseudomonadati</taxon>
        <taxon>Pseudomonadota</taxon>
        <taxon>Gammaproteobacteria</taxon>
        <taxon>Enterobacterales</taxon>
        <taxon>Enterobacteriaceae</taxon>
        <taxon>Salmonella</taxon>
    </lineage>
</organism>
<feature type="signal peptide" evidence="7">
    <location>
        <begin position="1"/>
        <end position="25"/>
    </location>
</feature>
<keyword evidence="3 7" id="KW-0732">Signal</keyword>
<protein>
    <recommendedName>
        <fullName evidence="2">glycerophosphodiester phosphodiesterase</fullName>
        <ecNumber evidence="2">3.1.4.46</ecNumber>
    </recommendedName>
</protein>
<dbReference type="EC" id="3.1.4.46" evidence="2"/>
<dbReference type="GO" id="GO:0006071">
    <property type="term" value="P:glycerol metabolic process"/>
    <property type="evidence" value="ECO:0007669"/>
    <property type="project" value="UniProtKB-KW"/>
</dbReference>
<name>A0A447N7B4_SALET</name>
<gene>
    <name evidence="9" type="primary">glpQ_1</name>
    <name evidence="9" type="ORF">NCTC129_05490</name>
</gene>
<reference evidence="9 10" key="1">
    <citation type="submission" date="2018-12" db="EMBL/GenBank/DDBJ databases">
        <authorList>
            <consortium name="Pathogen Informatics"/>
        </authorList>
    </citation>
    <scope>NUCLEOTIDE SEQUENCE [LARGE SCALE GENOMIC DNA]</scope>
    <source>
        <strain evidence="9 10">NCTC129</strain>
    </source>
</reference>
<dbReference type="SUPFAM" id="SSF51695">
    <property type="entry name" value="PLC-like phosphodiesterases"/>
    <property type="match status" value="1"/>
</dbReference>
<dbReference type="AlphaFoldDB" id="A0A447N7B4"/>
<comment type="catalytic activity">
    <reaction evidence="6">
        <text>a sn-glycero-3-phosphodiester + H2O = an alcohol + sn-glycerol 3-phosphate + H(+)</text>
        <dbReference type="Rhea" id="RHEA:12969"/>
        <dbReference type="ChEBI" id="CHEBI:15377"/>
        <dbReference type="ChEBI" id="CHEBI:15378"/>
        <dbReference type="ChEBI" id="CHEBI:30879"/>
        <dbReference type="ChEBI" id="CHEBI:57597"/>
        <dbReference type="ChEBI" id="CHEBI:83408"/>
        <dbReference type="EC" id="3.1.4.46"/>
    </reaction>
</comment>
<dbReference type="GO" id="GO:0042597">
    <property type="term" value="C:periplasmic space"/>
    <property type="evidence" value="ECO:0007669"/>
    <property type="project" value="TreeGrafter"/>
</dbReference>
<dbReference type="NCBIfam" id="NF008354">
    <property type="entry name" value="PRK11143.1"/>
    <property type="match status" value="1"/>
</dbReference>
<proteinExistence type="inferred from homology"/>
<dbReference type="GO" id="GO:0006629">
    <property type="term" value="P:lipid metabolic process"/>
    <property type="evidence" value="ECO:0007669"/>
    <property type="project" value="InterPro"/>
</dbReference>
<comment type="similarity">
    <text evidence="1">Belongs to the glycerophosphoryl diester phosphodiesterase family.</text>
</comment>
<evidence type="ECO:0000256" key="6">
    <source>
        <dbReference type="ARBA" id="ARBA00047512"/>
    </source>
</evidence>
<feature type="domain" description="GP-PDE" evidence="8">
    <location>
        <begin position="28"/>
        <end position="239"/>
    </location>
</feature>
<dbReference type="InterPro" id="IPR030395">
    <property type="entry name" value="GP_PDE_dom"/>
</dbReference>
<evidence type="ECO:0000256" key="1">
    <source>
        <dbReference type="ARBA" id="ARBA00007277"/>
    </source>
</evidence>
<dbReference type="PANTHER" id="PTHR43620:SF7">
    <property type="entry name" value="GLYCEROPHOSPHODIESTER PHOSPHODIESTERASE GDPD5-RELATED"/>
    <property type="match status" value="1"/>
</dbReference>
<evidence type="ECO:0000313" key="10">
    <source>
        <dbReference type="Proteomes" id="UP000282086"/>
    </source>
</evidence>
<sequence>MKTTLKNLSVALMLAGMTIGSGAVAAEKVVIAHRGASGYLPEHTLPAKAMAYAQGADYLEQDLVMTKDDHLVVLHDHYLDRVTDVADRFPDRARKDGRYYAIDFTLDEIKSLKFTEGFDIENGKKVQTYPGRFPMGKSDFRIHTFEEEIEFVQGLNHSTGKNIGIYPEIKAPWFHHQEGKDIAAKTLEVLKKYGYTGKQDNVYLQCFDVAELKRIKNELEPKMGDGSQSGSTYCVYRLE</sequence>
<accession>A0A447N7B4</accession>
<dbReference type="Gene3D" id="3.20.20.190">
    <property type="entry name" value="Phosphatidylinositol (PI) phosphodiesterase"/>
    <property type="match status" value="1"/>
</dbReference>
<dbReference type="Pfam" id="PF03009">
    <property type="entry name" value="GDPD"/>
    <property type="match status" value="1"/>
</dbReference>
<dbReference type="Proteomes" id="UP000282086">
    <property type="component" value="Chromosome"/>
</dbReference>
<dbReference type="PANTHER" id="PTHR43620">
    <property type="entry name" value="GLYCEROPHOSPHORYL DIESTER PHOSPHODIESTERASE"/>
    <property type="match status" value="1"/>
</dbReference>
<evidence type="ECO:0000256" key="4">
    <source>
        <dbReference type="ARBA" id="ARBA00022798"/>
    </source>
</evidence>
<dbReference type="EMBL" id="LR134140">
    <property type="protein sequence ID" value="VDZ99186.1"/>
    <property type="molecule type" value="Genomic_DNA"/>
</dbReference>
<feature type="chain" id="PRO_5019444340" description="glycerophosphodiester phosphodiesterase" evidence="7">
    <location>
        <begin position="26"/>
        <end position="239"/>
    </location>
</feature>
<evidence type="ECO:0000313" key="9">
    <source>
        <dbReference type="EMBL" id="VDZ99186.1"/>
    </source>
</evidence>
<evidence type="ECO:0000256" key="5">
    <source>
        <dbReference type="ARBA" id="ARBA00022801"/>
    </source>
</evidence>
<evidence type="ECO:0000256" key="2">
    <source>
        <dbReference type="ARBA" id="ARBA00012247"/>
    </source>
</evidence>
<dbReference type="GO" id="GO:0008889">
    <property type="term" value="F:glycerophosphodiester phosphodiesterase activity"/>
    <property type="evidence" value="ECO:0007669"/>
    <property type="project" value="UniProtKB-EC"/>
</dbReference>
<keyword evidence="5 9" id="KW-0378">Hydrolase</keyword>
<keyword evidence="4" id="KW-0319">Glycerol metabolism</keyword>
<evidence type="ECO:0000259" key="8">
    <source>
        <dbReference type="PROSITE" id="PS51704"/>
    </source>
</evidence>
<dbReference type="FunFam" id="3.20.20.190:FF:000009">
    <property type="entry name" value="Glycerophosphodiester phosphodiesterase, periplasmic"/>
    <property type="match status" value="1"/>
</dbReference>